<evidence type="ECO:0000259" key="9">
    <source>
        <dbReference type="PROSITE" id="PS01124"/>
    </source>
</evidence>
<dbReference type="InterPro" id="IPR018062">
    <property type="entry name" value="HTH_AraC-typ_CS"/>
</dbReference>
<dbReference type="CDD" id="cd17536">
    <property type="entry name" value="REC_YesN-like"/>
    <property type="match status" value="1"/>
</dbReference>
<protein>
    <submittedName>
        <fullName evidence="11">Transcriptional regulator</fullName>
    </submittedName>
</protein>
<name>W7YGT8_9BACL</name>
<dbReference type="SUPFAM" id="SSF52172">
    <property type="entry name" value="CheY-like"/>
    <property type="match status" value="1"/>
</dbReference>
<evidence type="ECO:0000256" key="5">
    <source>
        <dbReference type="ARBA" id="ARBA00023015"/>
    </source>
</evidence>
<evidence type="ECO:0000256" key="8">
    <source>
        <dbReference type="PROSITE-ProRule" id="PRU00169"/>
    </source>
</evidence>
<accession>W7YGT8</accession>
<dbReference type="PANTHER" id="PTHR42713:SF3">
    <property type="entry name" value="TRANSCRIPTIONAL REGULATORY PROTEIN HPTR"/>
    <property type="match status" value="1"/>
</dbReference>
<dbReference type="GO" id="GO:0005737">
    <property type="term" value="C:cytoplasm"/>
    <property type="evidence" value="ECO:0007669"/>
    <property type="project" value="UniProtKB-SubCell"/>
</dbReference>
<dbReference type="OrthoDB" id="9794370at2"/>
<dbReference type="InterPro" id="IPR001789">
    <property type="entry name" value="Sig_transdc_resp-reg_receiver"/>
</dbReference>
<sequence>MYKVMIVDDEMLARVGIKSLIRWEDNGFIVAGEAENGKKAYEWLIENPVDIVITDIKMPIMNGIELICNVREIHPEIKFIVLSSFDDYEYVREALKNGAEDYFIKLQMEPDKLLDQLKKIAEKLDHENVEKKQTSENNRIRNKELVLLREKLLKDLAYGWIHTESEYLQRTREAELDLPTGFKISLMFHTDGMEVYERYGDDEVHLLNYAILNILNEISSEYKNSFPVSTHPKEFLVLYFVNPNLDIEQTLEQAYHLADTMKFALKKYLNFSVSIAVSEPVQTFLDIKHSYKQATEALSLRYAYSDGSTISYRDIKSLNRTLESTEITKEIRNLELSLNRYEDNNVIKVMGNIRRLLGNLNVHSLDSLKVYCAPIAFLLASRWGEDASVWMDTHLKLMDKCNTKSDMMKWLERLQEAWVEGTGSLSDNSRLINSAMRFIIRNYSNSVTLESVAEFLQLSPSYLSNLFKKETGQNFIDYLTNIRIEQSKKLLRTTELKIYEIGHMVGYENEHYFSRVFKKVVGCSPFHYKTDTRI</sequence>
<dbReference type="STRING" id="1236976.JCM16418_1705"/>
<evidence type="ECO:0000256" key="3">
    <source>
        <dbReference type="ARBA" id="ARBA00022553"/>
    </source>
</evidence>
<dbReference type="Pfam" id="PF00072">
    <property type="entry name" value="Response_reg"/>
    <property type="match status" value="1"/>
</dbReference>
<dbReference type="PROSITE" id="PS50110">
    <property type="entry name" value="RESPONSE_REGULATORY"/>
    <property type="match status" value="1"/>
</dbReference>
<dbReference type="Proteomes" id="UP000019364">
    <property type="component" value="Unassembled WGS sequence"/>
</dbReference>
<evidence type="ECO:0000256" key="2">
    <source>
        <dbReference type="ARBA" id="ARBA00022490"/>
    </source>
</evidence>
<dbReference type="InterPro" id="IPR051552">
    <property type="entry name" value="HptR"/>
</dbReference>
<reference evidence="11 12" key="1">
    <citation type="journal article" date="2014" name="Genome Announc.">
        <title>Draft Genome Sequence of Paenibacillus pini JCM 16418T, Isolated from the Rhizosphere of Pine Tree.</title>
        <authorList>
            <person name="Yuki M."/>
            <person name="Oshima K."/>
            <person name="Suda W."/>
            <person name="Oshida Y."/>
            <person name="Kitamura K."/>
            <person name="Iida Y."/>
            <person name="Hattori M."/>
            <person name="Ohkuma M."/>
        </authorList>
    </citation>
    <scope>NUCLEOTIDE SEQUENCE [LARGE SCALE GENOMIC DNA]</scope>
    <source>
        <strain evidence="11 12">JCM 16418</strain>
    </source>
</reference>
<dbReference type="InterPro" id="IPR018060">
    <property type="entry name" value="HTH_AraC"/>
</dbReference>
<dbReference type="eggNOG" id="COG4753">
    <property type="taxonomic scope" value="Bacteria"/>
</dbReference>
<keyword evidence="6" id="KW-0238">DNA-binding</keyword>
<dbReference type="GO" id="GO:0000160">
    <property type="term" value="P:phosphorelay signal transduction system"/>
    <property type="evidence" value="ECO:0007669"/>
    <property type="project" value="UniProtKB-KW"/>
</dbReference>
<dbReference type="Pfam" id="PF12833">
    <property type="entry name" value="HTH_18"/>
    <property type="match status" value="1"/>
</dbReference>
<dbReference type="EMBL" id="BAVZ01000004">
    <property type="protein sequence ID" value="GAF07677.1"/>
    <property type="molecule type" value="Genomic_DNA"/>
</dbReference>
<evidence type="ECO:0000256" key="6">
    <source>
        <dbReference type="ARBA" id="ARBA00023125"/>
    </source>
</evidence>
<keyword evidence="5" id="KW-0805">Transcription regulation</keyword>
<organism evidence="11 12">
    <name type="scientific">Paenibacillus pini JCM 16418</name>
    <dbReference type="NCBI Taxonomy" id="1236976"/>
    <lineage>
        <taxon>Bacteria</taxon>
        <taxon>Bacillati</taxon>
        <taxon>Bacillota</taxon>
        <taxon>Bacilli</taxon>
        <taxon>Bacillales</taxon>
        <taxon>Paenibacillaceae</taxon>
        <taxon>Paenibacillus</taxon>
    </lineage>
</organism>
<dbReference type="InterPro" id="IPR020449">
    <property type="entry name" value="Tscrpt_reg_AraC-type_HTH"/>
</dbReference>
<feature type="domain" description="HTH araC/xylS-type" evidence="9">
    <location>
        <begin position="433"/>
        <end position="531"/>
    </location>
</feature>
<keyword evidence="7" id="KW-0804">Transcription</keyword>
<dbReference type="PROSITE" id="PS01124">
    <property type="entry name" value="HTH_ARAC_FAMILY_2"/>
    <property type="match status" value="1"/>
</dbReference>
<dbReference type="PANTHER" id="PTHR42713">
    <property type="entry name" value="HISTIDINE KINASE-RELATED"/>
    <property type="match status" value="1"/>
</dbReference>
<dbReference type="SMART" id="SM00448">
    <property type="entry name" value="REC"/>
    <property type="match status" value="1"/>
</dbReference>
<dbReference type="RefSeq" id="WP_036647357.1">
    <property type="nucleotide sequence ID" value="NZ_BAVZ01000004.1"/>
</dbReference>
<dbReference type="AlphaFoldDB" id="W7YGT8"/>
<keyword evidence="12" id="KW-1185">Reference proteome</keyword>
<evidence type="ECO:0000256" key="1">
    <source>
        <dbReference type="ARBA" id="ARBA00004496"/>
    </source>
</evidence>
<keyword evidence="2" id="KW-0963">Cytoplasm</keyword>
<dbReference type="InterPro" id="IPR011006">
    <property type="entry name" value="CheY-like_superfamily"/>
</dbReference>
<dbReference type="GO" id="GO:0043565">
    <property type="term" value="F:sequence-specific DNA binding"/>
    <property type="evidence" value="ECO:0007669"/>
    <property type="project" value="InterPro"/>
</dbReference>
<dbReference type="SMART" id="SM00342">
    <property type="entry name" value="HTH_ARAC"/>
    <property type="match status" value="1"/>
</dbReference>
<evidence type="ECO:0000256" key="4">
    <source>
        <dbReference type="ARBA" id="ARBA00023012"/>
    </source>
</evidence>
<evidence type="ECO:0000313" key="12">
    <source>
        <dbReference type="Proteomes" id="UP000019364"/>
    </source>
</evidence>
<evidence type="ECO:0000259" key="10">
    <source>
        <dbReference type="PROSITE" id="PS50110"/>
    </source>
</evidence>
<comment type="subcellular location">
    <subcellularLocation>
        <location evidence="1">Cytoplasm</location>
    </subcellularLocation>
</comment>
<comment type="caution">
    <text evidence="11">The sequence shown here is derived from an EMBL/GenBank/DDBJ whole genome shotgun (WGS) entry which is preliminary data.</text>
</comment>
<keyword evidence="4" id="KW-0902">Two-component regulatory system</keyword>
<dbReference type="GO" id="GO:0003700">
    <property type="term" value="F:DNA-binding transcription factor activity"/>
    <property type="evidence" value="ECO:0007669"/>
    <property type="project" value="InterPro"/>
</dbReference>
<gene>
    <name evidence="11" type="ORF">JCM16418_1705</name>
</gene>
<keyword evidence="3 8" id="KW-0597">Phosphoprotein</keyword>
<proteinExistence type="predicted"/>
<evidence type="ECO:0000313" key="11">
    <source>
        <dbReference type="EMBL" id="GAF07677.1"/>
    </source>
</evidence>
<dbReference type="SUPFAM" id="SSF46689">
    <property type="entry name" value="Homeodomain-like"/>
    <property type="match status" value="2"/>
</dbReference>
<feature type="modified residue" description="4-aspartylphosphate" evidence="8">
    <location>
        <position position="55"/>
    </location>
</feature>
<dbReference type="Gene3D" id="1.10.10.60">
    <property type="entry name" value="Homeodomain-like"/>
    <property type="match status" value="2"/>
</dbReference>
<dbReference type="PRINTS" id="PR00032">
    <property type="entry name" value="HTHARAC"/>
</dbReference>
<evidence type="ECO:0000256" key="7">
    <source>
        <dbReference type="ARBA" id="ARBA00023163"/>
    </source>
</evidence>
<dbReference type="InterPro" id="IPR009057">
    <property type="entry name" value="Homeodomain-like_sf"/>
</dbReference>
<dbReference type="Gene3D" id="3.40.50.2300">
    <property type="match status" value="1"/>
</dbReference>
<dbReference type="PROSITE" id="PS00041">
    <property type="entry name" value="HTH_ARAC_FAMILY_1"/>
    <property type="match status" value="1"/>
</dbReference>
<dbReference type="eggNOG" id="COG2207">
    <property type="taxonomic scope" value="Bacteria"/>
</dbReference>
<feature type="domain" description="Response regulatory" evidence="10">
    <location>
        <begin position="3"/>
        <end position="120"/>
    </location>
</feature>